<dbReference type="SUPFAM" id="SSF48179">
    <property type="entry name" value="6-phosphogluconate dehydrogenase C-terminal domain-like"/>
    <property type="match status" value="1"/>
</dbReference>
<name>A0A6M4IPP5_9BACT</name>
<reference evidence="13 14" key="1">
    <citation type="submission" date="2020-05" db="EMBL/GenBank/DDBJ databases">
        <title>Complete genome sequence of Gemmatimonas greenlandica TET16.</title>
        <authorList>
            <person name="Zeng Y."/>
        </authorList>
    </citation>
    <scope>NUCLEOTIDE SEQUENCE [LARGE SCALE GENOMIC DNA]</scope>
    <source>
        <strain evidence="13 14">TET16</strain>
    </source>
</reference>
<accession>A0A6M4IPP5</accession>
<dbReference type="InterPro" id="IPR013328">
    <property type="entry name" value="6PGD_dom2"/>
</dbReference>
<dbReference type="KEGG" id="ggr:HKW67_14930"/>
<dbReference type="Pfam" id="PF08546">
    <property type="entry name" value="ApbA_C"/>
    <property type="match status" value="1"/>
</dbReference>
<proteinExistence type="inferred from homology"/>
<dbReference type="InterPro" id="IPR013752">
    <property type="entry name" value="KPA_reductase"/>
</dbReference>
<dbReference type="PANTHER" id="PTHR21708:SF26">
    <property type="entry name" value="2-DEHYDROPANTOATE 2-REDUCTASE"/>
    <property type="match status" value="1"/>
</dbReference>
<feature type="domain" description="Ketopantoate reductase N-terminal" evidence="11">
    <location>
        <begin position="16"/>
        <end position="164"/>
    </location>
</feature>
<dbReference type="GO" id="GO:0015940">
    <property type="term" value="P:pantothenate biosynthetic process"/>
    <property type="evidence" value="ECO:0007669"/>
    <property type="project" value="UniProtKB-UniPathway"/>
</dbReference>
<evidence type="ECO:0000256" key="4">
    <source>
        <dbReference type="ARBA" id="ARBA00013014"/>
    </source>
</evidence>
<evidence type="ECO:0000256" key="5">
    <source>
        <dbReference type="ARBA" id="ARBA00019465"/>
    </source>
</evidence>
<keyword evidence="7 10" id="KW-0560">Oxidoreductase</keyword>
<dbReference type="UniPathway" id="UPA00028">
    <property type="reaction ID" value="UER00004"/>
</dbReference>
<dbReference type="FunFam" id="3.40.50.720:FF:000307">
    <property type="entry name" value="2-dehydropantoate 2-reductase"/>
    <property type="match status" value="1"/>
</dbReference>
<keyword evidence="14" id="KW-1185">Reference proteome</keyword>
<dbReference type="InterPro" id="IPR051402">
    <property type="entry name" value="KPR-Related"/>
</dbReference>
<dbReference type="InterPro" id="IPR013332">
    <property type="entry name" value="KPR_N"/>
</dbReference>
<dbReference type="EC" id="1.1.1.169" evidence="4 10"/>
<dbReference type="GO" id="GO:0005737">
    <property type="term" value="C:cytoplasm"/>
    <property type="evidence" value="ECO:0007669"/>
    <property type="project" value="TreeGrafter"/>
</dbReference>
<dbReference type="EMBL" id="CP053085">
    <property type="protein sequence ID" value="QJR36713.1"/>
    <property type="molecule type" value="Genomic_DNA"/>
</dbReference>
<evidence type="ECO:0000256" key="2">
    <source>
        <dbReference type="ARBA" id="ARBA00004994"/>
    </source>
</evidence>
<dbReference type="Pfam" id="PF02558">
    <property type="entry name" value="ApbA"/>
    <property type="match status" value="1"/>
</dbReference>
<dbReference type="Gene3D" id="3.40.50.720">
    <property type="entry name" value="NAD(P)-binding Rossmann-like Domain"/>
    <property type="match status" value="1"/>
</dbReference>
<dbReference type="SUPFAM" id="SSF51735">
    <property type="entry name" value="NAD(P)-binding Rossmann-fold domains"/>
    <property type="match status" value="1"/>
</dbReference>
<evidence type="ECO:0000256" key="10">
    <source>
        <dbReference type="RuleBase" id="RU362068"/>
    </source>
</evidence>
<evidence type="ECO:0000259" key="11">
    <source>
        <dbReference type="Pfam" id="PF02558"/>
    </source>
</evidence>
<dbReference type="Proteomes" id="UP000500938">
    <property type="component" value="Chromosome"/>
</dbReference>
<evidence type="ECO:0000259" key="12">
    <source>
        <dbReference type="Pfam" id="PF08546"/>
    </source>
</evidence>
<evidence type="ECO:0000256" key="6">
    <source>
        <dbReference type="ARBA" id="ARBA00022857"/>
    </source>
</evidence>
<comment type="catalytic activity">
    <reaction evidence="9 10">
        <text>(R)-pantoate + NADP(+) = 2-dehydropantoate + NADPH + H(+)</text>
        <dbReference type="Rhea" id="RHEA:16233"/>
        <dbReference type="ChEBI" id="CHEBI:11561"/>
        <dbReference type="ChEBI" id="CHEBI:15378"/>
        <dbReference type="ChEBI" id="CHEBI:15980"/>
        <dbReference type="ChEBI" id="CHEBI:57783"/>
        <dbReference type="ChEBI" id="CHEBI:58349"/>
        <dbReference type="EC" id="1.1.1.169"/>
    </reaction>
</comment>
<dbReference type="InterPro" id="IPR003710">
    <property type="entry name" value="ApbA"/>
</dbReference>
<protein>
    <recommendedName>
        <fullName evidence="5 10">2-dehydropantoate 2-reductase</fullName>
        <ecNumber evidence="4 10">1.1.1.169</ecNumber>
    </recommendedName>
    <alternativeName>
        <fullName evidence="8 10">Ketopantoate reductase</fullName>
    </alternativeName>
</protein>
<dbReference type="NCBIfam" id="TIGR00745">
    <property type="entry name" value="apbA_panE"/>
    <property type="match status" value="1"/>
</dbReference>
<evidence type="ECO:0000256" key="3">
    <source>
        <dbReference type="ARBA" id="ARBA00007870"/>
    </source>
</evidence>
<keyword evidence="6 10" id="KW-0521">NADP</keyword>
<comment type="function">
    <text evidence="1 10">Catalyzes the NADPH-dependent reduction of ketopantoate into pantoic acid.</text>
</comment>
<dbReference type="InterPro" id="IPR008927">
    <property type="entry name" value="6-PGluconate_DH-like_C_sf"/>
</dbReference>
<evidence type="ECO:0000256" key="7">
    <source>
        <dbReference type="ARBA" id="ARBA00023002"/>
    </source>
</evidence>
<dbReference type="RefSeq" id="WP_171226147.1">
    <property type="nucleotide sequence ID" value="NZ_CP053085.1"/>
</dbReference>
<sequence length="325" mass="33789">MTNTDTAARQLDRLRVAVVGAGAIGGVLGARLQQAGHDVVFIARGATLAALQTRGLILESIDGDLTLPSVQCTDDPGTVGVVDVVLVCVKATQIANLARSLRPLVGPATAVIPVQNGVEASQLLAAELGDGNVLEGLGRVLVEQVAPGHIRHTAVTPIIEFGPRAGAPVHAAAYAQISRFAAALRGAGLVAQMPDDMGVAQWEKFLFIEPIGAVGAAARVSFGVVRSVPASRALIDAALYEVRNVGRAVGVEWPADAIDRVWARYDSLPADGSTSLQRDLMAERPSEFEAQTGAVVRIGRAHGVPTPVHDVLYAVLLPTAQSAMH</sequence>
<dbReference type="NCBIfam" id="NF005091">
    <property type="entry name" value="PRK06522.2-2"/>
    <property type="match status" value="1"/>
</dbReference>
<dbReference type="InterPro" id="IPR036291">
    <property type="entry name" value="NAD(P)-bd_dom_sf"/>
</dbReference>
<evidence type="ECO:0000313" key="13">
    <source>
        <dbReference type="EMBL" id="QJR36713.1"/>
    </source>
</evidence>
<evidence type="ECO:0000256" key="1">
    <source>
        <dbReference type="ARBA" id="ARBA00002919"/>
    </source>
</evidence>
<evidence type="ECO:0000256" key="9">
    <source>
        <dbReference type="ARBA" id="ARBA00048793"/>
    </source>
</evidence>
<feature type="domain" description="Ketopantoate reductase C-terminal" evidence="12">
    <location>
        <begin position="200"/>
        <end position="316"/>
    </location>
</feature>
<gene>
    <name evidence="13" type="ORF">HKW67_14930</name>
</gene>
<evidence type="ECO:0000256" key="8">
    <source>
        <dbReference type="ARBA" id="ARBA00032024"/>
    </source>
</evidence>
<comment type="pathway">
    <text evidence="2 10">Cofactor biosynthesis; (R)-pantothenate biosynthesis; (R)-pantoate from 3-methyl-2-oxobutanoate: step 2/2.</text>
</comment>
<evidence type="ECO:0000313" key="14">
    <source>
        <dbReference type="Proteomes" id="UP000500938"/>
    </source>
</evidence>
<dbReference type="Gene3D" id="1.10.1040.10">
    <property type="entry name" value="N-(1-d-carboxylethyl)-l-norvaline Dehydrogenase, domain 2"/>
    <property type="match status" value="1"/>
</dbReference>
<keyword evidence="10" id="KW-0566">Pantothenate biosynthesis</keyword>
<dbReference type="AlphaFoldDB" id="A0A6M4IPP5"/>
<dbReference type="GO" id="GO:0008677">
    <property type="term" value="F:2-dehydropantoate 2-reductase activity"/>
    <property type="evidence" value="ECO:0007669"/>
    <property type="project" value="UniProtKB-EC"/>
</dbReference>
<dbReference type="PANTHER" id="PTHR21708">
    <property type="entry name" value="PROBABLE 2-DEHYDROPANTOATE 2-REDUCTASE"/>
    <property type="match status" value="1"/>
</dbReference>
<comment type="similarity">
    <text evidence="3 10">Belongs to the ketopantoate reductase family.</text>
</comment>
<organism evidence="13 14">
    <name type="scientific">Gemmatimonas groenlandica</name>
    <dbReference type="NCBI Taxonomy" id="2732249"/>
    <lineage>
        <taxon>Bacteria</taxon>
        <taxon>Pseudomonadati</taxon>
        <taxon>Gemmatimonadota</taxon>
        <taxon>Gemmatimonadia</taxon>
        <taxon>Gemmatimonadales</taxon>
        <taxon>Gemmatimonadaceae</taxon>
        <taxon>Gemmatimonas</taxon>
    </lineage>
</organism>